<evidence type="ECO:0000256" key="4">
    <source>
        <dbReference type="ARBA" id="ARBA00022989"/>
    </source>
</evidence>
<dbReference type="Proteomes" id="UP001500067">
    <property type="component" value="Unassembled WGS sequence"/>
</dbReference>
<dbReference type="InterPro" id="IPR035986">
    <property type="entry name" value="PKD_dom_sf"/>
</dbReference>
<keyword evidence="4" id="KW-1133">Transmembrane helix</keyword>
<feature type="chain" id="PRO_5046496478" description="PKD domain-containing protein" evidence="6">
    <location>
        <begin position="24"/>
        <end position="1115"/>
    </location>
</feature>
<dbReference type="InterPro" id="IPR022409">
    <property type="entry name" value="PKD/Chitinase_dom"/>
</dbReference>
<dbReference type="InterPro" id="IPR026341">
    <property type="entry name" value="T9SS_type_B"/>
</dbReference>
<dbReference type="Pfam" id="PF13585">
    <property type="entry name" value="CHU_C"/>
    <property type="match status" value="1"/>
</dbReference>
<dbReference type="InterPro" id="IPR013783">
    <property type="entry name" value="Ig-like_fold"/>
</dbReference>
<dbReference type="PROSITE" id="PS50093">
    <property type="entry name" value="PKD"/>
    <property type="match status" value="2"/>
</dbReference>
<dbReference type="SUPFAM" id="SSF49299">
    <property type="entry name" value="PKD domain"/>
    <property type="match status" value="2"/>
</dbReference>
<evidence type="ECO:0000256" key="6">
    <source>
        <dbReference type="SAM" id="SignalP"/>
    </source>
</evidence>
<name>A0ABP8NRA8_9BACT</name>
<dbReference type="NCBIfam" id="TIGR04131">
    <property type="entry name" value="Bac_Flav_CTERM"/>
    <property type="match status" value="1"/>
</dbReference>
<feature type="domain" description="PKD" evidence="7">
    <location>
        <begin position="724"/>
        <end position="748"/>
    </location>
</feature>
<evidence type="ECO:0000256" key="5">
    <source>
        <dbReference type="ARBA" id="ARBA00023136"/>
    </source>
</evidence>
<keyword evidence="6" id="KW-0732">Signal</keyword>
<reference evidence="9" key="1">
    <citation type="journal article" date="2019" name="Int. J. Syst. Evol. Microbiol.">
        <title>The Global Catalogue of Microorganisms (GCM) 10K type strain sequencing project: providing services to taxonomists for standard genome sequencing and annotation.</title>
        <authorList>
            <consortium name="The Broad Institute Genomics Platform"/>
            <consortium name="The Broad Institute Genome Sequencing Center for Infectious Disease"/>
            <person name="Wu L."/>
            <person name="Ma J."/>
        </authorList>
    </citation>
    <scope>NUCLEOTIDE SEQUENCE [LARGE SCALE GENOMIC DNA]</scope>
    <source>
        <strain evidence="9">JCM 32105</strain>
    </source>
</reference>
<evidence type="ECO:0000256" key="3">
    <source>
        <dbReference type="ARBA" id="ARBA00022737"/>
    </source>
</evidence>
<evidence type="ECO:0000256" key="2">
    <source>
        <dbReference type="ARBA" id="ARBA00022692"/>
    </source>
</evidence>
<keyword evidence="3" id="KW-0677">Repeat</keyword>
<comment type="subcellular location">
    <subcellularLocation>
        <location evidence="1">Membrane</location>
        <topology evidence="1">Multi-pass membrane protein</topology>
    </subcellularLocation>
</comment>
<dbReference type="CDD" id="cd00146">
    <property type="entry name" value="PKD"/>
    <property type="match status" value="2"/>
</dbReference>
<gene>
    <name evidence="8" type="ORF">GCM10023093_29170</name>
</gene>
<dbReference type="PANTHER" id="PTHR46730">
    <property type="entry name" value="POLYCYSTIN-1"/>
    <property type="match status" value="1"/>
</dbReference>
<evidence type="ECO:0000313" key="8">
    <source>
        <dbReference type="EMBL" id="GAA4469539.1"/>
    </source>
</evidence>
<dbReference type="EMBL" id="BAABFA010000024">
    <property type="protein sequence ID" value="GAA4469539.1"/>
    <property type="molecule type" value="Genomic_DNA"/>
</dbReference>
<keyword evidence="5" id="KW-0472">Membrane</keyword>
<sequence length="1115" mass="119169">MSTLVCRLSLIMLFMVSAKASFASHIVGGDLYYTWITGNTYRITVVLYGDCGPASASVFGTLPTGAPQVCVFNGSTPVTTISCAVQAPSAGTEITPVCPDSLTRTQCVNPANPIPGIKRFVYSANYTLPSTSANWRFVFNSNHVSASAGRAAAITNIVGPGGTLMQLEATLDNTVYSNTSPSLTVVPTPFFCLNTPICYTPGAIDPEGDSLRFELVPATNATGACTSIGGPVAYTGAGISATNPLTVAPGSFSFNTANGQVCFNPNALQRSIVVYKVNEYRDGMLVGSCMREMTFLVRNCTVFPPTIDTVATGGVVVRDGGPTSTSFHVCGDQGAFTLKMEPRPDASVAPPLKVTVTATGVPTGMTFSVVGNGTDTPHVTFSGNASLMAPGVYTFFLNLRDNACPLNGNNTIGYTLTIYPVPTIDATVVSQATCLQDAIVRITPGGTGKPWTMKVIDPSLAPGVDTIATFVDSVAFYDTIPPGALPGPNQFYVKIFTSVSTECALSDTFSLVVPSKLLPVADTVHPSHCGKNDGQIILTNLNAGGIDTVTYNKDGVPQTPYIAIVDPSGTLTIPNLRGAVYTNIVVRYGYCTSDPIGPVTLVDPPFTLRAVTSQNPTKCGFCDGWIKLHGLHPDQLDTLTYNKDGLPQTATSYYINSDSTITLNGMCAGTYTTFTVKTAGVCQKTLTTIVTLVAPPIGALFDTIVNYGCKGDTLQVINNSFPASDLTYTWDFGDGGTSTEVNPVHVYTNTIGASYTIKLYATNTRCIDSSIKILNLNHFVKTDYSTSPTEFVCQTDPVTFTNLSTGTGVDYAWYFADGTTANTTDVVHSYTNMGTYTTILVGHNVTESVHCYDTTRRSIIVDSNSILSLKVSGDVNAICRGQAVTLTAIYTNSGQLSNKWTMTDGFEMVDVNPVLHSFEGVGPMNVRFDAKFRACPDKTIERNIHVFDVPSIYLGGDTAMCPGSSPIKLIDTRNASNPRAKWQWSTEETTSSIMAKKPGVYRATVTVDGCSTTDSVTVRRDCFVDVPNIFTPNGDGVNDHFFPRRFLSRGVTAFKMSIYNRWGQPVYETSNTDGKGWDGALNGIQQPEGVYIYVIDVTFKDGQIEQQKGNVTVMR</sequence>
<evidence type="ECO:0000256" key="1">
    <source>
        <dbReference type="ARBA" id="ARBA00004141"/>
    </source>
</evidence>
<feature type="signal peptide" evidence="6">
    <location>
        <begin position="1"/>
        <end position="23"/>
    </location>
</feature>
<dbReference type="InterPro" id="IPR000601">
    <property type="entry name" value="PKD_dom"/>
</dbReference>
<protein>
    <recommendedName>
        <fullName evidence="7">PKD domain-containing protein</fullName>
    </recommendedName>
</protein>
<proteinExistence type="predicted"/>
<comment type="caution">
    <text evidence="8">The sequence shown here is derived from an EMBL/GenBank/DDBJ whole genome shotgun (WGS) entry which is preliminary data.</text>
</comment>
<accession>A0ABP8NRA8</accession>
<dbReference type="Pfam" id="PF00801">
    <property type="entry name" value="PKD"/>
    <property type="match status" value="1"/>
</dbReference>
<dbReference type="PANTHER" id="PTHR46730:SF1">
    <property type="entry name" value="PLAT DOMAIN-CONTAINING PROTEIN"/>
    <property type="match status" value="1"/>
</dbReference>
<evidence type="ECO:0000313" key="9">
    <source>
        <dbReference type="Proteomes" id="UP001500067"/>
    </source>
</evidence>
<evidence type="ECO:0000259" key="7">
    <source>
        <dbReference type="PROSITE" id="PS50093"/>
    </source>
</evidence>
<dbReference type="Gene3D" id="2.60.40.10">
    <property type="entry name" value="Immunoglobulins"/>
    <property type="match status" value="2"/>
</dbReference>
<keyword evidence="2" id="KW-0812">Transmembrane</keyword>
<organism evidence="8 9">
    <name type="scientific">Nemorincola caseinilytica</name>
    <dbReference type="NCBI Taxonomy" id="2054315"/>
    <lineage>
        <taxon>Bacteria</taxon>
        <taxon>Pseudomonadati</taxon>
        <taxon>Bacteroidota</taxon>
        <taxon>Chitinophagia</taxon>
        <taxon>Chitinophagales</taxon>
        <taxon>Chitinophagaceae</taxon>
        <taxon>Nemorincola</taxon>
    </lineage>
</organism>
<feature type="domain" description="PKD" evidence="7">
    <location>
        <begin position="798"/>
        <end position="844"/>
    </location>
</feature>
<keyword evidence="9" id="KW-1185">Reference proteome</keyword>
<dbReference type="Pfam" id="PF18911">
    <property type="entry name" value="PKD_4"/>
    <property type="match status" value="1"/>
</dbReference>
<dbReference type="SMART" id="SM00089">
    <property type="entry name" value="PKD"/>
    <property type="match status" value="2"/>
</dbReference>